<comment type="caution">
    <text evidence="5">The sequence shown here is derived from an EMBL/GenBank/DDBJ whole genome shotgun (WGS) entry which is preliminary data.</text>
</comment>
<feature type="region of interest" description="Disordered" evidence="4">
    <location>
        <begin position="105"/>
        <end position="129"/>
    </location>
</feature>
<dbReference type="GO" id="GO:0005681">
    <property type="term" value="C:spliceosomal complex"/>
    <property type="evidence" value="ECO:0007669"/>
    <property type="project" value="TreeGrafter"/>
</dbReference>
<name>A0AAW1PPG0_9CHLO</name>
<organism evidence="5 6">
    <name type="scientific">Symbiochloris irregularis</name>
    <dbReference type="NCBI Taxonomy" id="706552"/>
    <lineage>
        <taxon>Eukaryota</taxon>
        <taxon>Viridiplantae</taxon>
        <taxon>Chlorophyta</taxon>
        <taxon>core chlorophytes</taxon>
        <taxon>Trebouxiophyceae</taxon>
        <taxon>Trebouxiales</taxon>
        <taxon>Trebouxiaceae</taxon>
        <taxon>Symbiochloris</taxon>
    </lineage>
</organism>
<evidence type="ECO:0000256" key="1">
    <source>
        <dbReference type="ARBA" id="ARBA00004123"/>
    </source>
</evidence>
<comment type="similarity">
    <text evidence="2">Belongs to the TLS1 family.</text>
</comment>
<dbReference type="Pfam" id="PF07052">
    <property type="entry name" value="Hep_59"/>
    <property type="match status" value="1"/>
</dbReference>
<comment type="subcellular location">
    <subcellularLocation>
        <location evidence="1">Nucleus</location>
    </subcellularLocation>
</comment>
<dbReference type="EMBL" id="JALJOQ010000015">
    <property type="protein sequence ID" value="KAK9810647.1"/>
    <property type="molecule type" value="Genomic_DNA"/>
</dbReference>
<feature type="compositionally biased region" description="Basic residues" evidence="4">
    <location>
        <begin position="1"/>
        <end position="10"/>
    </location>
</feature>
<gene>
    <name evidence="5" type="ORF">WJX73_007312</name>
</gene>
<proteinExistence type="inferred from homology"/>
<dbReference type="PANTHER" id="PTHR13486">
    <property type="entry name" value="TELOMERE LENGTH AND SILENCING PROTEIN 1 TLS1 FAMILY MEMBER"/>
    <property type="match status" value="1"/>
</dbReference>
<evidence type="ECO:0000313" key="6">
    <source>
        <dbReference type="Proteomes" id="UP001465755"/>
    </source>
</evidence>
<feature type="region of interest" description="Disordered" evidence="4">
    <location>
        <begin position="1"/>
        <end position="68"/>
    </location>
</feature>
<evidence type="ECO:0000313" key="5">
    <source>
        <dbReference type="EMBL" id="KAK9810647.1"/>
    </source>
</evidence>
<evidence type="ECO:0000256" key="2">
    <source>
        <dbReference type="ARBA" id="ARBA00007643"/>
    </source>
</evidence>
<dbReference type="InterPro" id="IPR010756">
    <property type="entry name" value="Tls1-like"/>
</dbReference>
<evidence type="ECO:0008006" key="7">
    <source>
        <dbReference type="Google" id="ProtNLM"/>
    </source>
</evidence>
<accession>A0AAW1PPG0</accession>
<evidence type="ECO:0000256" key="3">
    <source>
        <dbReference type="ARBA" id="ARBA00023242"/>
    </source>
</evidence>
<keyword evidence="6" id="KW-1185">Reference proteome</keyword>
<protein>
    <recommendedName>
        <fullName evidence="7">Hepatocellular carcinoma-associated antigen 59</fullName>
    </recommendedName>
</protein>
<dbReference type="PANTHER" id="PTHR13486:SF2">
    <property type="entry name" value="SPLICING FACTOR C9ORF78"/>
    <property type="match status" value="1"/>
</dbReference>
<dbReference type="GO" id="GO:0000398">
    <property type="term" value="P:mRNA splicing, via spliceosome"/>
    <property type="evidence" value="ECO:0007669"/>
    <property type="project" value="TreeGrafter"/>
</dbReference>
<dbReference type="Proteomes" id="UP001465755">
    <property type="component" value="Unassembled WGS sequence"/>
</dbReference>
<reference evidence="5 6" key="1">
    <citation type="journal article" date="2024" name="Nat. Commun.">
        <title>Phylogenomics reveals the evolutionary origins of lichenization in chlorophyte algae.</title>
        <authorList>
            <person name="Puginier C."/>
            <person name="Libourel C."/>
            <person name="Otte J."/>
            <person name="Skaloud P."/>
            <person name="Haon M."/>
            <person name="Grisel S."/>
            <person name="Petersen M."/>
            <person name="Berrin J.G."/>
            <person name="Delaux P.M."/>
            <person name="Dal Grande F."/>
            <person name="Keller J."/>
        </authorList>
    </citation>
    <scope>NUCLEOTIDE SEQUENCE [LARGE SCALE GENOMIC DNA]</scope>
    <source>
        <strain evidence="5 6">SAG 2036</strain>
    </source>
</reference>
<keyword evidence="3" id="KW-0539">Nucleus</keyword>
<feature type="region of interest" description="Disordered" evidence="4">
    <location>
        <begin position="179"/>
        <end position="210"/>
    </location>
</feature>
<sequence>MSRERKFRKRPVADASPEASEGEAEDAPGLHDTWAQQRQRKRKTGISTDSLMEGAVDRSDVLSRVPVAGKDSDELLTSYVREEKREVGTADPEMEKFIEEQMEQRLGRKRAADPAAQVTEADRDEQDLYVTPEELKGQQINVTDGSAYMTGVLEVPLSISYKMHNIEDTEKAKRKLLSKSARVADGRDDDDEDEDGEDARGRRRELRGGVHRAVYPRNFGRVTAQDLALRQDQIRKFDTQPFSEKHKRR</sequence>
<dbReference type="AlphaFoldDB" id="A0AAW1PPG0"/>
<evidence type="ECO:0000256" key="4">
    <source>
        <dbReference type="SAM" id="MobiDB-lite"/>
    </source>
</evidence>
<feature type="compositionally biased region" description="Acidic residues" evidence="4">
    <location>
        <begin position="187"/>
        <end position="197"/>
    </location>
</feature>